<dbReference type="HOGENOM" id="CLU_003703_13_1_1"/>
<dbReference type="InterPro" id="IPR040521">
    <property type="entry name" value="KDZ"/>
</dbReference>
<dbReference type="InParanoid" id="A0A0C3N7T2"/>
<keyword evidence="3" id="KW-1185">Reference proteome</keyword>
<proteinExistence type="predicted"/>
<dbReference type="OrthoDB" id="2681502at2759"/>
<reference evidence="2 3" key="1">
    <citation type="submission" date="2014-04" db="EMBL/GenBank/DDBJ databases">
        <authorList>
            <consortium name="DOE Joint Genome Institute"/>
            <person name="Kuo A."/>
            <person name="Kohler A."/>
            <person name="Costa M.D."/>
            <person name="Nagy L.G."/>
            <person name="Floudas D."/>
            <person name="Copeland A."/>
            <person name="Barry K.W."/>
            <person name="Cichocki N."/>
            <person name="Veneault-Fourrey C."/>
            <person name="LaButti K."/>
            <person name="Lindquist E.A."/>
            <person name="Lipzen A."/>
            <person name="Lundell T."/>
            <person name="Morin E."/>
            <person name="Murat C."/>
            <person name="Sun H."/>
            <person name="Tunlid A."/>
            <person name="Henrissat B."/>
            <person name="Grigoriev I.V."/>
            <person name="Hibbett D.S."/>
            <person name="Martin F."/>
            <person name="Nordberg H.P."/>
            <person name="Cantor M.N."/>
            <person name="Hua S.X."/>
        </authorList>
    </citation>
    <scope>NUCLEOTIDE SEQUENCE [LARGE SCALE GENOMIC DNA]</scope>
    <source>
        <strain evidence="2 3">Marx 270</strain>
    </source>
</reference>
<evidence type="ECO:0000313" key="3">
    <source>
        <dbReference type="Proteomes" id="UP000054217"/>
    </source>
</evidence>
<gene>
    <name evidence="2" type="ORF">M404DRAFT_161382</name>
</gene>
<dbReference type="Pfam" id="PF18758">
    <property type="entry name" value="KDZ"/>
    <property type="match status" value="1"/>
</dbReference>
<organism evidence="2 3">
    <name type="scientific">Pisolithus tinctorius Marx 270</name>
    <dbReference type="NCBI Taxonomy" id="870435"/>
    <lineage>
        <taxon>Eukaryota</taxon>
        <taxon>Fungi</taxon>
        <taxon>Dikarya</taxon>
        <taxon>Basidiomycota</taxon>
        <taxon>Agaricomycotina</taxon>
        <taxon>Agaricomycetes</taxon>
        <taxon>Agaricomycetidae</taxon>
        <taxon>Boletales</taxon>
        <taxon>Sclerodermatineae</taxon>
        <taxon>Pisolithaceae</taxon>
        <taxon>Pisolithus</taxon>
    </lineage>
</organism>
<dbReference type="PANTHER" id="PTHR33096:SF1">
    <property type="entry name" value="CXC1-LIKE CYSTEINE CLUSTER ASSOCIATED WITH KDZ TRANSPOSASES DOMAIN-CONTAINING PROTEIN"/>
    <property type="match status" value="1"/>
</dbReference>
<evidence type="ECO:0008006" key="4">
    <source>
        <dbReference type="Google" id="ProtNLM"/>
    </source>
</evidence>
<dbReference type="AlphaFoldDB" id="A0A0C3N7T2"/>
<dbReference type="EMBL" id="KN832034">
    <property type="protein sequence ID" value="KIN97109.1"/>
    <property type="molecule type" value="Genomic_DNA"/>
</dbReference>
<sequence length="664" mass="75407">MNYYSKLQRVTSSAFPHLVPNRYRELLRVSSMWRLLKLLKWQGFHQQSPDPWASELVLFCPACPQPGINVPDQDIALSDWWFARTFVMDGNFKAKHMLPKNAAKEVSLMDGNGFMVTLAPYKEYLTGTTDFIVQKSDCNNHWAVNQANAQRNKLESTGIGGCARVRHGCFVPHAMVDFQKGEQQVNMDYALVNAMHHELDPRQPVITFYDINCQYSKNLACWLEENRYLSLPSGLRIQPSIGLWHVHGHQTECFARYAPNFIPGAGRVDGEIMETLWSSLNIISPSAWGMATAHRQELLDFQMNDSNFLKMIRMSSALKQKFKVAKQSLATIQDKFNELDSKVPDGLHWLWVEQELVAQSCRQNTPQAMDIYEVQLEKGKGANSIEIDLIHKDHSFSSSRGSATWIARALKVEQAQIVLAMDTRHMDARATEADQLSISCWQDQLQSQIDALVHGAAQFIGNDWQVNPRQRPRSIAPFNGDSNNETDDPFLPDHPGHQEVSDVPLPSYIGVQYFHDMGLGSLVEQEIHLRQGQANDALHELHLALMDKAMIFYTDVWKGGNYKMTTQAWGWISNADAMVQWHATIYCQCPKQLIALGAGEDILGKYQELNRADLTVSAAIADPNARGHHNDTLAWFWTVDLPQDSAMNDRMSECRQINWACVKY</sequence>
<dbReference type="PANTHER" id="PTHR33096">
    <property type="entry name" value="CXC2 DOMAIN-CONTAINING PROTEIN"/>
    <property type="match status" value="1"/>
</dbReference>
<accession>A0A0C3N7T2</accession>
<protein>
    <recommendedName>
        <fullName evidence="4">CxC2-like cysteine cluster KDZ transposase-associated domain-containing protein</fullName>
    </recommendedName>
</protein>
<evidence type="ECO:0000256" key="1">
    <source>
        <dbReference type="SAM" id="MobiDB-lite"/>
    </source>
</evidence>
<dbReference type="Proteomes" id="UP000054217">
    <property type="component" value="Unassembled WGS sequence"/>
</dbReference>
<feature type="region of interest" description="Disordered" evidence="1">
    <location>
        <begin position="467"/>
        <end position="497"/>
    </location>
</feature>
<evidence type="ECO:0000313" key="2">
    <source>
        <dbReference type="EMBL" id="KIN97109.1"/>
    </source>
</evidence>
<name>A0A0C3N7T2_PISTI</name>
<reference evidence="3" key="2">
    <citation type="submission" date="2015-01" db="EMBL/GenBank/DDBJ databases">
        <title>Evolutionary Origins and Diversification of the Mycorrhizal Mutualists.</title>
        <authorList>
            <consortium name="DOE Joint Genome Institute"/>
            <consortium name="Mycorrhizal Genomics Consortium"/>
            <person name="Kohler A."/>
            <person name="Kuo A."/>
            <person name="Nagy L.G."/>
            <person name="Floudas D."/>
            <person name="Copeland A."/>
            <person name="Barry K.W."/>
            <person name="Cichocki N."/>
            <person name="Veneault-Fourrey C."/>
            <person name="LaButti K."/>
            <person name="Lindquist E.A."/>
            <person name="Lipzen A."/>
            <person name="Lundell T."/>
            <person name="Morin E."/>
            <person name="Murat C."/>
            <person name="Riley R."/>
            <person name="Ohm R."/>
            <person name="Sun H."/>
            <person name="Tunlid A."/>
            <person name="Henrissat B."/>
            <person name="Grigoriev I.V."/>
            <person name="Hibbett D.S."/>
            <person name="Martin F."/>
        </authorList>
    </citation>
    <scope>NUCLEOTIDE SEQUENCE [LARGE SCALE GENOMIC DNA]</scope>
    <source>
        <strain evidence="3">Marx 270</strain>
    </source>
</reference>